<gene>
    <name evidence="2" type="ORF">BKA15_002956</name>
</gene>
<keyword evidence="1" id="KW-0812">Transmembrane</keyword>
<organism evidence="2 3">
    <name type="scientific">Microlunatus parietis</name>
    <dbReference type="NCBI Taxonomy" id="682979"/>
    <lineage>
        <taxon>Bacteria</taxon>
        <taxon>Bacillati</taxon>
        <taxon>Actinomycetota</taxon>
        <taxon>Actinomycetes</taxon>
        <taxon>Propionibacteriales</taxon>
        <taxon>Propionibacteriaceae</taxon>
        <taxon>Microlunatus</taxon>
    </lineage>
</organism>
<feature type="transmembrane region" description="Helical" evidence="1">
    <location>
        <begin position="26"/>
        <end position="45"/>
    </location>
</feature>
<evidence type="ECO:0000256" key="1">
    <source>
        <dbReference type="SAM" id="Phobius"/>
    </source>
</evidence>
<feature type="transmembrane region" description="Helical" evidence="1">
    <location>
        <begin position="238"/>
        <end position="257"/>
    </location>
</feature>
<comment type="caution">
    <text evidence="2">The sequence shown here is derived from an EMBL/GenBank/DDBJ whole genome shotgun (WGS) entry which is preliminary data.</text>
</comment>
<feature type="transmembrane region" description="Helical" evidence="1">
    <location>
        <begin position="408"/>
        <end position="429"/>
    </location>
</feature>
<feature type="transmembrane region" description="Helical" evidence="1">
    <location>
        <begin position="51"/>
        <end position="73"/>
    </location>
</feature>
<proteinExistence type="predicted"/>
<evidence type="ECO:0000313" key="2">
    <source>
        <dbReference type="EMBL" id="NYE71627.1"/>
    </source>
</evidence>
<name>A0A7Y9LBD8_9ACTN</name>
<accession>A0A7Y9LBD8</accession>
<protein>
    <submittedName>
        <fullName evidence="2">Uncharacterized protein</fullName>
    </submittedName>
</protein>
<dbReference type="Proteomes" id="UP000569914">
    <property type="component" value="Unassembled WGS sequence"/>
</dbReference>
<sequence>MTQDERPAGSETFPLGAVERAQLGRVLAVLAPVAVLAAAASVLLFPRQTGIAVVIALVAAAALAVVGVLLVRLPCFLTRQGLRAEATGLTLFAEPLWWFRGWRIVLPPAAITDVTPTRSNDRPALAISVDGPTRGGGPVWCTAVQPGAAPPDGRPADDHRLLLQLPEPELDRVRAAIERVRGNRPRATAGAPVPVWISVRLGPAVVWGLASVVGLAVTQLPLWSLVTAGTASGWTDPALIVLIILAVAAIVPAVWFAPSALARQGVVVDQGGLEVRRDRLGWQPGCRWRIPWADLRGLSGVYADPGPLIDPDDQPTKDRGPATVLELILNQSPAPPVLPGWARVVPPGVEARRVVADRPRLLIKAGDPGTAAQLRYLISRRLPEAEPDDPDQLVRTVRWIAVPRRGPVSMIIAAGVLILVGAGWLGSGVRPFANAPLWQDVLWPVVPLLAGVGLAGLIGWFLPSRLARGGVQVEPAGIQLVRERFLWRTELRSRLPWSGIGEIRVVRVFSPGGLLHGAPFVQAVELTLNTTDLPRLPHWAGRRDAGARLLVHTGDAAAARMISTIADVPRDG</sequence>
<keyword evidence="3" id="KW-1185">Reference proteome</keyword>
<keyword evidence="1" id="KW-0472">Membrane</keyword>
<dbReference type="RefSeq" id="WP_179751909.1">
    <property type="nucleotide sequence ID" value="NZ_JACCBU010000001.1"/>
</dbReference>
<dbReference type="AlphaFoldDB" id="A0A7Y9LBD8"/>
<evidence type="ECO:0000313" key="3">
    <source>
        <dbReference type="Proteomes" id="UP000569914"/>
    </source>
</evidence>
<reference evidence="2 3" key="1">
    <citation type="submission" date="2020-07" db="EMBL/GenBank/DDBJ databases">
        <title>Sequencing the genomes of 1000 actinobacteria strains.</title>
        <authorList>
            <person name="Klenk H.-P."/>
        </authorList>
    </citation>
    <scope>NUCLEOTIDE SEQUENCE [LARGE SCALE GENOMIC DNA]</scope>
    <source>
        <strain evidence="2 3">DSM 22083</strain>
    </source>
</reference>
<feature type="transmembrane region" description="Helical" evidence="1">
    <location>
        <begin position="204"/>
        <end position="226"/>
    </location>
</feature>
<dbReference type="EMBL" id="JACCBU010000001">
    <property type="protein sequence ID" value="NYE71627.1"/>
    <property type="molecule type" value="Genomic_DNA"/>
</dbReference>
<keyword evidence="1" id="KW-1133">Transmembrane helix</keyword>
<feature type="transmembrane region" description="Helical" evidence="1">
    <location>
        <begin position="441"/>
        <end position="462"/>
    </location>
</feature>